<gene>
    <name evidence="2" type="ORF">NLJ89_g10845</name>
</gene>
<name>A0A9W8JXE4_9AGAR</name>
<dbReference type="AlphaFoldDB" id="A0A9W8JXE4"/>
<dbReference type="EMBL" id="JANKHO010002153">
    <property type="protein sequence ID" value="KAJ3494270.1"/>
    <property type="molecule type" value="Genomic_DNA"/>
</dbReference>
<evidence type="ECO:0000256" key="1">
    <source>
        <dbReference type="SAM" id="MobiDB-lite"/>
    </source>
</evidence>
<sequence length="372" mass="41645">MQIRLLVVLASGNTSMTMDVDSRESVGFVKSAARSALLKQFQLSEEQIQKLEAIRVYGSKCGGPGLSDDTTVSEVCPTQDDPLLAVVPTRNVDAALEAWAPAAILFPLQNLPVPTEEKVAEPSSDDLLSNVLARLAASERRENEREKAEKEKEKAEKEKEKKRADLAEKRRQQDKKELEDKFKKEMLKQERGASEQLRLAEKQWNEDREELKKKLNAAQDTISGLQTEIALIQGDVGDLFFLSLKDEESLGYIKRRNLLDRVQAQLADKFGVTVDRTTPSVSFRQSLGPSTDLEERRQSLKRLLDRHRSSLNAGESALSNDQAALSILADSRSRLRELGDRVAHGVFQRGWYEPATRSDEGLKGLLECIVDS</sequence>
<protein>
    <submittedName>
        <fullName evidence="2">Uncharacterized protein</fullName>
    </submittedName>
</protein>
<comment type="caution">
    <text evidence="2">The sequence shown here is derived from an EMBL/GenBank/DDBJ whole genome shotgun (WGS) entry which is preliminary data.</text>
</comment>
<accession>A0A9W8JXE4</accession>
<evidence type="ECO:0000313" key="2">
    <source>
        <dbReference type="EMBL" id="KAJ3494270.1"/>
    </source>
</evidence>
<reference evidence="2" key="1">
    <citation type="submission" date="2022-07" db="EMBL/GenBank/DDBJ databases">
        <title>Genome Sequence of Agrocybe chaxingu.</title>
        <authorList>
            <person name="Buettner E."/>
        </authorList>
    </citation>
    <scope>NUCLEOTIDE SEQUENCE</scope>
    <source>
        <strain evidence="2">MP-N11</strain>
    </source>
</reference>
<evidence type="ECO:0000313" key="3">
    <source>
        <dbReference type="Proteomes" id="UP001148786"/>
    </source>
</evidence>
<organism evidence="2 3">
    <name type="scientific">Agrocybe chaxingu</name>
    <dbReference type="NCBI Taxonomy" id="84603"/>
    <lineage>
        <taxon>Eukaryota</taxon>
        <taxon>Fungi</taxon>
        <taxon>Dikarya</taxon>
        <taxon>Basidiomycota</taxon>
        <taxon>Agaricomycotina</taxon>
        <taxon>Agaricomycetes</taxon>
        <taxon>Agaricomycetidae</taxon>
        <taxon>Agaricales</taxon>
        <taxon>Agaricineae</taxon>
        <taxon>Strophariaceae</taxon>
        <taxon>Agrocybe</taxon>
    </lineage>
</organism>
<proteinExistence type="predicted"/>
<feature type="region of interest" description="Disordered" evidence="1">
    <location>
        <begin position="139"/>
        <end position="180"/>
    </location>
</feature>
<dbReference type="OrthoDB" id="3067875at2759"/>
<dbReference type="Proteomes" id="UP001148786">
    <property type="component" value="Unassembled WGS sequence"/>
</dbReference>
<keyword evidence="3" id="KW-1185">Reference proteome</keyword>